<feature type="region of interest" description="Disordered" evidence="1">
    <location>
        <begin position="1"/>
        <end position="33"/>
    </location>
</feature>
<gene>
    <name evidence="2" type="ORF">AXF42_Ash013201</name>
</gene>
<dbReference type="OrthoDB" id="1712943at2759"/>
<protein>
    <submittedName>
        <fullName evidence="2">Uncharacterized protein</fullName>
    </submittedName>
</protein>
<evidence type="ECO:0000313" key="3">
    <source>
        <dbReference type="Proteomes" id="UP000236161"/>
    </source>
</evidence>
<organism evidence="2 3">
    <name type="scientific">Apostasia shenzhenica</name>
    <dbReference type="NCBI Taxonomy" id="1088818"/>
    <lineage>
        <taxon>Eukaryota</taxon>
        <taxon>Viridiplantae</taxon>
        <taxon>Streptophyta</taxon>
        <taxon>Embryophyta</taxon>
        <taxon>Tracheophyta</taxon>
        <taxon>Spermatophyta</taxon>
        <taxon>Magnoliopsida</taxon>
        <taxon>Liliopsida</taxon>
        <taxon>Asparagales</taxon>
        <taxon>Orchidaceae</taxon>
        <taxon>Apostasioideae</taxon>
        <taxon>Apostasia</taxon>
    </lineage>
</organism>
<sequence length="460" mass="50577">MGSPRADRESMTEPQEACGKAHAPPILRDGGDSSESVVWCELRKGIRLKFPRLDLVADGNVGSSGRKSVAHRAVSGALLAARENSDGRVPPTPGRTHNRIRSPSELPELLSWREQVAPCWLGDELGTFPSGDFPRHLTTDSELGMLCGDSAVSQAFGLPGSSRGRVSFLGPSGPPELHPAGCAVGDSAVSQAFGFPRSSRCYVSFLGPPVLSGLLLAGCAVGYFDGTPEQMRGSRETLASPRNRSRILQKCLGAGRRMAMRRPKERCALIEERYGVWGFRHLVGVRIPRDLSWLRKLFGGPSTPEIASRRLCCRVFDGTPEQMRGSHETLASPSNRSRKLQKCCGTGTAMALRRHEERRVLRMCGALIEEHCGVWGFRRLARVRIPRELSQLRKLFGAHGTPEIASRQLCCCVFDGTPEQMPGSRETLAFPSNRSRKLQKYCEAGTTMAIRRHEEHRRVS</sequence>
<name>A0A2I0BBB1_9ASPA</name>
<feature type="compositionally biased region" description="Basic and acidic residues" evidence="1">
    <location>
        <begin position="1"/>
        <end position="11"/>
    </location>
</feature>
<evidence type="ECO:0000313" key="2">
    <source>
        <dbReference type="EMBL" id="PKA65080.1"/>
    </source>
</evidence>
<proteinExistence type="predicted"/>
<reference evidence="2 3" key="1">
    <citation type="journal article" date="2017" name="Nature">
        <title>The Apostasia genome and the evolution of orchids.</title>
        <authorList>
            <person name="Zhang G.Q."/>
            <person name="Liu K.W."/>
            <person name="Li Z."/>
            <person name="Lohaus R."/>
            <person name="Hsiao Y.Y."/>
            <person name="Niu S.C."/>
            <person name="Wang J.Y."/>
            <person name="Lin Y.C."/>
            <person name="Xu Q."/>
            <person name="Chen L.J."/>
            <person name="Yoshida K."/>
            <person name="Fujiwara S."/>
            <person name="Wang Z.W."/>
            <person name="Zhang Y.Q."/>
            <person name="Mitsuda N."/>
            <person name="Wang M."/>
            <person name="Liu G.H."/>
            <person name="Pecoraro L."/>
            <person name="Huang H.X."/>
            <person name="Xiao X.J."/>
            <person name="Lin M."/>
            <person name="Wu X.Y."/>
            <person name="Wu W.L."/>
            <person name="Chen Y.Y."/>
            <person name="Chang S.B."/>
            <person name="Sakamoto S."/>
            <person name="Ohme-Takagi M."/>
            <person name="Yagi M."/>
            <person name="Zeng S.J."/>
            <person name="Shen C.Y."/>
            <person name="Yeh C.M."/>
            <person name="Luo Y.B."/>
            <person name="Tsai W.C."/>
            <person name="Van de Peer Y."/>
            <person name="Liu Z.J."/>
        </authorList>
    </citation>
    <scope>NUCLEOTIDE SEQUENCE [LARGE SCALE GENOMIC DNA]</scope>
    <source>
        <strain evidence="3">cv. Shenzhen</strain>
        <tissue evidence="2">Stem</tissue>
    </source>
</reference>
<keyword evidence="3" id="KW-1185">Reference proteome</keyword>
<dbReference type="Proteomes" id="UP000236161">
    <property type="component" value="Unassembled WGS sequence"/>
</dbReference>
<accession>A0A2I0BBB1</accession>
<dbReference type="EMBL" id="KZ451896">
    <property type="protein sequence ID" value="PKA65080.1"/>
    <property type="molecule type" value="Genomic_DNA"/>
</dbReference>
<dbReference type="AlphaFoldDB" id="A0A2I0BBB1"/>
<evidence type="ECO:0000256" key="1">
    <source>
        <dbReference type="SAM" id="MobiDB-lite"/>
    </source>
</evidence>